<reference evidence="2 3" key="1">
    <citation type="submission" date="2024-09" db="EMBL/GenBank/DDBJ databases">
        <title>Floridaenema gen nov. (Aerosakkonemataceae, Aerosakkonematales ord. nov., Cyanobacteria) from benthic tropical and subtropical fresh waters, with the description of four new species.</title>
        <authorList>
            <person name="Moretto J.A."/>
            <person name="Berthold D.E."/>
            <person name="Lefler F.W."/>
            <person name="Huang I.-S."/>
            <person name="Laughinghouse H. IV."/>
        </authorList>
    </citation>
    <scope>NUCLEOTIDE SEQUENCE [LARGE SCALE GENOMIC DNA]</scope>
    <source>
        <strain evidence="2 3">BLCC-F50</strain>
    </source>
</reference>
<evidence type="ECO:0000313" key="3">
    <source>
        <dbReference type="Proteomes" id="UP001576784"/>
    </source>
</evidence>
<feature type="domain" description="Glycosyltransferase 2-like" evidence="1">
    <location>
        <begin position="27"/>
        <end position="133"/>
    </location>
</feature>
<dbReference type="EMBL" id="JBHFNR010000279">
    <property type="protein sequence ID" value="MFB2898159.1"/>
    <property type="molecule type" value="Genomic_DNA"/>
</dbReference>
<dbReference type="PANTHER" id="PTHR22916">
    <property type="entry name" value="GLYCOSYLTRANSFERASE"/>
    <property type="match status" value="1"/>
</dbReference>
<gene>
    <name evidence="2" type="ORF">ACE1CI_35025</name>
</gene>
<protein>
    <submittedName>
        <fullName evidence="2">Glycosyltransferase family 2 protein</fullName>
    </submittedName>
</protein>
<comment type="caution">
    <text evidence="2">The sequence shown here is derived from an EMBL/GenBank/DDBJ whole genome shotgun (WGS) entry which is preliminary data.</text>
</comment>
<dbReference type="InterPro" id="IPR029044">
    <property type="entry name" value="Nucleotide-diphossugar_trans"/>
</dbReference>
<proteinExistence type="predicted"/>
<name>A0ABV4Y4X3_9CYAN</name>
<dbReference type="Proteomes" id="UP001576784">
    <property type="component" value="Unassembled WGS sequence"/>
</dbReference>
<dbReference type="SUPFAM" id="SSF53448">
    <property type="entry name" value="Nucleotide-diphospho-sugar transferases"/>
    <property type="match status" value="1"/>
</dbReference>
<dbReference type="Pfam" id="PF00535">
    <property type="entry name" value="Glycos_transf_2"/>
    <property type="match status" value="1"/>
</dbReference>
<dbReference type="Gene3D" id="3.90.550.10">
    <property type="entry name" value="Spore Coat Polysaccharide Biosynthesis Protein SpsA, Chain A"/>
    <property type="match status" value="1"/>
</dbReference>
<dbReference type="PANTHER" id="PTHR22916:SF3">
    <property type="entry name" value="UDP-GLCNAC:BETAGAL BETA-1,3-N-ACETYLGLUCOSAMINYLTRANSFERASE-LIKE PROTEIN 1"/>
    <property type="match status" value="1"/>
</dbReference>
<keyword evidence="3" id="KW-1185">Reference proteome</keyword>
<evidence type="ECO:0000259" key="1">
    <source>
        <dbReference type="Pfam" id="PF00535"/>
    </source>
</evidence>
<dbReference type="RefSeq" id="WP_413267759.1">
    <property type="nucleotide sequence ID" value="NZ_JBHFNR010000279.1"/>
</dbReference>
<dbReference type="InterPro" id="IPR001173">
    <property type="entry name" value="Glyco_trans_2-like"/>
</dbReference>
<dbReference type="CDD" id="cd00761">
    <property type="entry name" value="Glyco_tranf_GTA_type"/>
    <property type="match status" value="1"/>
</dbReference>
<organism evidence="2 3">
    <name type="scientific">Floridaenema flaviceps BLCC-F50</name>
    <dbReference type="NCBI Taxonomy" id="3153642"/>
    <lineage>
        <taxon>Bacteria</taxon>
        <taxon>Bacillati</taxon>
        <taxon>Cyanobacteriota</taxon>
        <taxon>Cyanophyceae</taxon>
        <taxon>Oscillatoriophycideae</taxon>
        <taxon>Aerosakkonematales</taxon>
        <taxon>Aerosakkonemataceae</taxon>
        <taxon>Floridanema</taxon>
        <taxon>Floridanema flaviceps</taxon>
    </lineage>
</organism>
<accession>A0ABV4Y4X3</accession>
<evidence type="ECO:0000313" key="2">
    <source>
        <dbReference type="EMBL" id="MFB2898159.1"/>
    </source>
</evidence>
<sequence>MMNFYNQGKPEYLTQHKQTDSSQVRLSVALVTRNRPESLERCLKSWRSQTVAPFEIVVSDDSDENYAPKIEDLAKEFNCVYTKGPRRGLYANRNHASLNCRGTHILSGDDDHTHPQDYVERILEVVESDRQRVWIFPERNYNEPNAPLLCPPELYRSGCGCTPKDPSDCAAIADGSSVYPRQIFDQGLRYDETYRFGPIWYLWGKILRKHGWRISYSDATFVWHWHYAINENRYDDPKQLHDLLECTMYVLFVHAFWIVPSWENITWSILYLLRATIFPGTALGYSVKVRLKLTSVFRLLKQAWQFHERENSQLNSKNAAVEKAINSA</sequence>